<feature type="compositionally biased region" description="Basic and acidic residues" evidence="1">
    <location>
        <begin position="101"/>
        <end position="112"/>
    </location>
</feature>
<organism evidence="2 3">
    <name type="scientific">Linum trigynum</name>
    <dbReference type="NCBI Taxonomy" id="586398"/>
    <lineage>
        <taxon>Eukaryota</taxon>
        <taxon>Viridiplantae</taxon>
        <taxon>Streptophyta</taxon>
        <taxon>Embryophyta</taxon>
        <taxon>Tracheophyta</taxon>
        <taxon>Spermatophyta</taxon>
        <taxon>Magnoliopsida</taxon>
        <taxon>eudicotyledons</taxon>
        <taxon>Gunneridae</taxon>
        <taxon>Pentapetalae</taxon>
        <taxon>rosids</taxon>
        <taxon>fabids</taxon>
        <taxon>Malpighiales</taxon>
        <taxon>Linaceae</taxon>
        <taxon>Linum</taxon>
    </lineage>
</organism>
<accession>A0AAV2GBT9</accession>
<dbReference type="AlphaFoldDB" id="A0AAV2GBT9"/>
<feature type="compositionally biased region" description="Acidic residues" evidence="1">
    <location>
        <begin position="81"/>
        <end position="91"/>
    </location>
</feature>
<sequence>MTSVWGKTNSPRRAPVVRMNKNVALTTLVTFSLLKRKFEDQVTSVEEQDNPLYDLAWHLSHQTVLEDMNGKEKEVSVEEEEESIKENEDLDCSQGEESNFEEGREVEVEDARMSKKRTRSRWMKLLQVTSAIKAFHPTLMRYSRRTCLRLFAKPKQNHRRSLLVDAMEVDRGCTTWYGANRREKNKRRRGLVGGAS</sequence>
<evidence type="ECO:0000256" key="1">
    <source>
        <dbReference type="SAM" id="MobiDB-lite"/>
    </source>
</evidence>
<evidence type="ECO:0000313" key="2">
    <source>
        <dbReference type="EMBL" id="CAL1407792.1"/>
    </source>
</evidence>
<dbReference type="EMBL" id="OZ034821">
    <property type="protein sequence ID" value="CAL1407792.1"/>
    <property type="molecule type" value="Genomic_DNA"/>
</dbReference>
<evidence type="ECO:0000313" key="3">
    <source>
        <dbReference type="Proteomes" id="UP001497516"/>
    </source>
</evidence>
<feature type="region of interest" description="Disordered" evidence="1">
    <location>
        <begin position="81"/>
        <end position="112"/>
    </location>
</feature>
<name>A0AAV2GBT9_9ROSI</name>
<keyword evidence="3" id="KW-1185">Reference proteome</keyword>
<reference evidence="2 3" key="1">
    <citation type="submission" date="2024-04" db="EMBL/GenBank/DDBJ databases">
        <authorList>
            <person name="Fracassetti M."/>
        </authorList>
    </citation>
    <scope>NUCLEOTIDE SEQUENCE [LARGE SCALE GENOMIC DNA]</scope>
</reference>
<protein>
    <submittedName>
        <fullName evidence="2">Uncharacterized protein</fullName>
    </submittedName>
</protein>
<proteinExistence type="predicted"/>
<gene>
    <name evidence="2" type="ORF">LTRI10_LOCUS47438</name>
</gene>
<dbReference type="Proteomes" id="UP001497516">
    <property type="component" value="Chromosome 8"/>
</dbReference>